<keyword evidence="2" id="KW-1185">Reference proteome</keyword>
<sequence length="165" mass="19480">MRGLTTSNNVVHIMHVWYGENPRVTRLRNFQIRWKLNVWARVMATKILGPVILPKTLNGALYMQFLTENLPDFLEDVLLLNRNKTIFQQSLVAQKIPGSQSIRFFLVGKEKIYRQLPEDIVELNNKLHYVIWSIKNEVMEQMQANLLKRMRACITMDDGHFKHFL</sequence>
<dbReference type="EMBL" id="KQ978239">
    <property type="protein sequence ID" value="KYM96051.1"/>
    <property type="molecule type" value="Genomic_DNA"/>
</dbReference>
<evidence type="ECO:0000313" key="2">
    <source>
        <dbReference type="Proteomes" id="UP000078542"/>
    </source>
</evidence>
<dbReference type="PANTHER" id="PTHR47326">
    <property type="entry name" value="TRANSPOSABLE ELEMENT TC3 TRANSPOSASE-LIKE PROTEIN"/>
    <property type="match status" value="1"/>
</dbReference>
<dbReference type="PANTHER" id="PTHR47326:SF1">
    <property type="entry name" value="HTH PSQ-TYPE DOMAIN-CONTAINING PROTEIN"/>
    <property type="match status" value="1"/>
</dbReference>
<protein>
    <submittedName>
        <fullName evidence="1">Uncharacterized protein</fullName>
    </submittedName>
</protein>
<accession>A0A151IA99</accession>
<proteinExistence type="predicted"/>
<dbReference type="InterPro" id="IPR036397">
    <property type="entry name" value="RNaseH_sf"/>
</dbReference>
<name>A0A151IA99_9HYME</name>
<organism evidence="1 2">
    <name type="scientific">Cyphomyrmex costatus</name>
    <dbReference type="NCBI Taxonomy" id="456900"/>
    <lineage>
        <taxon>Eukaryota</taxon>
        <taxon>Metazoa</taxon>
        <taxon>Ecdysozoa</taxon>
        <taxon>Arthropoda</taxon>
        <taxon>Hexapoda</taxon>
        <taxon>Insecta</taxon>
        <taxon>Pterygota</taxon>
        <taxon>Neoptera</taxon>
        <taxon>Endopterygota</taxon>
        <taxon>Hymenoptera</taxon>
        <taxon>Apocrita</taxon>
        <taxon>Aculeata</taxon>
        <taxon>Formicoidea</taxon>
        <taxon>Formicidae</taxon>
        <taxon>Myrmicinae</taxon>
        <taxon>Cyphomyrmex</taxon>
    </lineage>
</organism>
<dbReference type="Proteomes" id="UP000078542">
    <property type="component" value="Unassembled WGS sequence"/>
</dbReference>
<gene>
    <name evidence="1" type="ORF">ALC62_13301</name>
</gene>
<dbReference type="GO" id="GO:0003676">
    <property type="term" value="F:nucleic acid binding"/>
    <property type="evidence" value="ECO:0007669"/>
    <property type="project" value="InterPro"/>
</dbReference>
<reference evidence="1 2" key="1">
    <citation type="submission" date="2016-03" db="EMBL/GenBank/DDBJ databases">
        <title>Cyphomyrmex costatus WGS genome.</title>
        <authorList>
            <person name="Nygaard S."/>
            <person name="Hu H."/>
            <person name="Boomsma J."/>
            <person name="Zhang G."/>
        </authorList>
    </citation>
    <scope>NUCLEOTIDE SEQUENCE [LARGE SCALE GENOMIC DNA]</scope>
    <source>
        <strain evidence="1">MS0001</strain>
        <tissue evidence="1">Whole body</tissue>
    </source>
</reference>
<evidence type="ECO:0000313" key="1">
    <source>
        <dbReference type="EMBL" id="KYM96051.1"/>
    </source>
</evidence>
<dbReference type="AlphaFoldDB" id="A0A151IA99"/>
<dbReference type="Gene3D" id="3.30.420.10">
    <property type="entry name" value="Ribonuclease H-like superfamily/Ribonuclease H"/>
    <property type="match status" value="1"/>
</dbReference>